<evidence type="ECO:0000313" key="1">
    <source>
        <dbReference type="EMBL" id="GBP85301.1"/>
    </source>
</evidence>
<accession>A0A4C1Z942</accession>
<keyword evidence="2" id="KW-1185">Reference proteome</keyword>
<organism evidence="1 2">
    <name type="scientific">Eumeta variegata</name>
    <name type="common">Bagworm moth</name>
    <name type="synonym">Eumeta japonica</name>
    <dbReference type="NCBI Taxonomy" id="151549"/>
    <lineage>
        <taxon>Eukaryota</taxon>
        <taxon>Metazoa</taxon>
        <taxon>Ecdysozoa</taxon>
        <taxon>Arthropoda</taxon>
        <taxon>Hexapoda</taxon>
        <taxon>Insecta</taxon>
        <taxon>Pterygota</taxon>
        <taxon>Neoptera</taxon>
        <taxon>Endopterygota</taxon>
        <taxon>Lepidoptera</taxon>
        <taxon>Glossata</taxon>
        <taxon>Ditrysia</taxon>
        <taxon>Tineoidea</taxon>
        <taxon>Psychidae</taxon>
        <taxon>Oiketicinae</taxon>
        <taxon>Eumeta</taxon>
    </lineage>
</organism>
<dbReference type="Proteomes" id="UP000299102">
    <property type="component" value="Unassembled WGS sequence"/>
</dbReference>
<reference evidence="1 2" key="1">
    <citation type="journal article" date="2019" name="Commun. Biol.">
        <title>The bagworm genome reveals a unique fibroin gene that provides high tensile strength.</title>
        <authorList>
            <person name="Kono N."/>
            <person name="Nakamura H."/>
            <person name="Ohtoshi R."/>
            <person name="Tomita M."/>
            <person name="Numata K."/>
            <person name="Arakawa K."/>
        </authorList>
    </citation>
    <scope>NUCLEOTIDE SEQUENCE [LARGE SCALE GENOMIC DNA]</scope>
</reference>
<gene>
    <name evidence="1" type="ORF">EVAR_56850_1</name>
</gene>
<name>A0A4C1Z942_EUMVA</name>
<dbReference type="AlphaFoldDB" id="A0A4C1Z942"/>
<evidence type="ECO:0000313" key="2">
    <source>
        <dbReference type="Proteomes" id="UP000299102"/>
    </source>
</evidence>
<proteinExistence type="predicted"/>
<dbReference type="EMBL" id="BGZK01001727">
    <property type="protein sequence ID" value="GBP85301.1"/>
    <property type="molecule type" value="Genomic_DNA"/>
</dbReference>
<comment type="caution">
    <text evidence="1">The sequence shown here is derived from an EMBL/GenBank/DDBJ whole genome shotgun (WGS) entry which is preliminary data.</text>
</comment>
<sequence length="111" mass="12615">MFPTQSDQLYKLRSGSGWADWCVKDTSWLRLLRRPPSQLACCLPPIKEIQFQLFRHRDRSPSVQLHACVSVCGAAQFTSHGDSYATFAFVRVIRSGLQHRLHAEPTHGFCA</sequence>
<protein>
    <submittedName>
        <fullName evidence="1">Uncharacterized protein</fullName>
    </submittedName>
</protein>